<dbReference type="Proteomes" id="UP000584642">
    <property type="component" value="Unassembled WGS sequence"/>
</dbReference>
<dbReference type="Pfam" id="PF03445">
    <property type="entry name" value="DUF294"/>
    <property type="match status" value="1"/>
</dbReference>
<evidence type="ECO:0000313" key="4">
    <source>
        <dbReference type="EMBL" id="NYZ18713.1"/>
    </source>
</evidence>
<dbReference type="Pfam" id="PF10335">
    <property type="entry name" value="DUF294_C"/>
    <property type="match status" value="1"/>
</dbReference>
<gene>
    <name evidence="4" type="ORF">HND93_03235</name>
</gene>
<dbReference type="PANTHER" id="PTHR43080">
    <property type="entry name" value="CBS DOMAIN-CONTAINING PROTEIN CBSX3, MITOCHONDRIAL"/>
    <property type="match status" value="1"/>
</dbReference>
<organism evidence="4 5">
    <name type="scientific">Azospirillum oleiclasticum</name>
    <dbReference type="NCBI Taxonomy" id="2735135"/>
    <lineage>
        <taxon>Bacteria</taxon>
        <taxon>Pseudomonadati</taxon>
        <taxon>Pseudomonadota</taxon>
        <taxon>Alphaproteobacteria</taxon>
        <taxon>Rhodospirillales</taxon>
        <taxon>Azospirillaceae</taxon>
        <taxon>Azospirillum</taxon>
    </lineage>
</organism>
<sequence length="492" mass="52223">MQMPVLARIDAYPYRHRLAEVMTAPVVTAPGDQSLGEAAGLMDRLAISSLLVTDPVSGAVAGIVTERDVLRAVARRGAAALAEPLSAFMSGPVQGLPGDRFVYQALGRMDRLGVRHLAVTDGRGRPVGIVTARSFLRQRAGEALALGDRIQVAEDAAGIAAVRNRLPDLAAALAAEGVPALDTAAVIAELLRDMTARAAELAEREVTAARGPAPAPWCVLVLGSAGRGETLLAFDQDNALIHAGDDADDAWYADMAERMVALLDAGGVPRCRGGVMASNPAWRHSAAGWRGIVEHWVNAARPQDLLEVDVFFDLHPVHGDRDFAESLRRDALTHARDVGFLKNLGAQLDAASPPLTILGRLRTEEGRVDLKLGALWPVAAAARVLALRHGVTATGTMARLERLACLGVLAEGDRADLQGLYAMAARLVLDQQVADARVGVVPSPRIDPTRLDRATRRRLCDALRIVGRLADVVRDGLVAVRMSDAVPVAPRP</sequence>
<dbReference type="InterPro" id="IPR018821">
    <property type="entry name" value="DUF294_put_nucleoTrafse_sb-bd"/>
</dbReference>
<dbReference type="EMBL" id="JABFDB010000001">
    <property type="protein sequence ID" value="NYZ18713.1"/>
    <property type="molecule type" value="Genomic_DNA"/>
</dbReference>
<dbReference type="PANTHER" id="PTHR43080:SF2">
    <property type="entry name" value="CBS DOMAIN-CONTAINING PROTEIN"/>
    <property type="match status" value="1"/>
</dbReference>
<feature type="domain" description="CBS" evidence="3">
    <location>
        <begin position="22"/>
        <end position="81"/>
    </location>
</feature>
<protein>
    <submittedName>
        <fullName evidence="4">CBS domain-containing protein</fullName>
    </submittedName>
</protein>
<dbReference type="CDD" id="cd05401">
    <property type="entry name" value="NT_GlnE_GlnD_like"/>
    <property type="match status" value="1"/>
</dbReference>
<dbReference type="Gene3D" id="3.10.580.10">
    <property type="entry name" value="CBS-domain"/>
    <property type="match status" value="1"/>
</dbReference>
<dbReference type="PROSITE" id="PS51371">
    <property type="entry name" value="CBS"/>
    <property type="match status" value="2"/>
</dbReference>
<dbReference type="SMART" id="SM00116">
    <property type="entry name" value="CBS"/>
    <property type="match status" value="2"/>
</dbReference>
<dbReference type="InterPro" id="IPR046342">
    <property type="entry name" value="CBS_dom_sf"/>
</dbReference>
<evidence type="ECO:0000313" key="5">
    <source>
        <dbReference type="Proteomes" id="UP000584642"/>
    </source>
</evidence>
<name>A0ABX2T677_9PROT</name>
<proteinExistence type="predicted"/>
<comment type="caution">
    <text evidence="4">The sequence shown here is derived from an EMBL/GenBank/DDBJ whole genome shotgun (WGS) entry which is preliminary data.</text>
</comment>
<feature type="domain" description="CBS" evidence="3">
    <location>
        <begin position="89"/>
        <end position="146"/>
    </location>
</feature>
<evidence type="ECO:0000256" key="1">
    <source>
        <dbReference type="ARBA" id="ARBA00023122"/>
    </source>
</evidence>
<dbReference type="InterPro" id="IPR005105">
    <property type="entry name" value="GlnD_Uridyltrans_N"/>
</dbReference>
<evidence type="ECO:0000259" key="3">
    <source>
        <dbReference type="PROSITE" id="PS51371"/>
    </source>
</evidence>
<dbReference type="SUPFAM" id="SSF54631">
    <property type="entry name" value="CBS-domain pair"/>
    <property type="match status" value="1"/>
</dbReference>
<dbReference type="Pfam" id="PF00571">
    <property type="entry name" value="CBS"/>
    <property type="match status" value="2"/>
</dbReference>
<accession>A0ABX2T677</accession>
<reference evidence="4 5" key="1">
    <citation type="submission" date="2020-05" db="EMBL/GenBank/DDBJ databases">
        <title>Azospirillum oleiclasticum sp. nov, a nitrogen-fixing and heavy crude oil-emulsifying bacterium isolated from the crude oil of Yumen Oilfield.</title>
        <authorList>
            <person name="Wu D."/>
            <person name="Cai M."/>
            <person name="Zhang X."/>
        </authorList>
    </citation>
    <scope>NUCLEOTIDE SEQUENCE [LARGE SCALE GENOMIC DNA]</scope>
    <source>
        <strain evidence="4 5">ROY-1-1-2</strain>
    </source>
</reference>
<keyword evidence="1 2" id="KW-0129">CBS domain</keyword>
<keyword evidence="5" id="KW-1185">Reference proteome</keyword>
<dbReference type="InterPro" id="IPR051257">
    <property type="entry name" value="Diverse_CBS-Domain"/>
</dbReference>
<dbReference type="InterPro" id="IPR000644">
    <property type="entry name" value="CBS_dom"/>
</dbReference>
<dbReference type="RefSeq" id="WP_180280434.1">
    <property type="nucleotide sequence ID" value="NZ_JABFDB010000001.1"/>
</dbReference>
<evidence type="ECO:0000256" key="2">
    <source>
        <dbReference type="PROSITE-ProRule" id="PRU00703"/>
    </source>
</evidence>